<organism evidence="10 11">
    <name type="scientific">Gimesia alba</name>
    <dbReference type="NCBI Taxonomy" id="2527973"/>
    <lineage>
        <taxon>Bacteria</taxon>
        <taxon>Pseudomonadati</taxon>
        <taxon>Planctomycetota</taxon>
        <taxon>Planctomycetia</taxon>
        <taxon>Planctomycetales</taxon>
        <taxon>Planctomycetaceae</taxon>
        <taxon>Gimesia</taxon>
    </lineage>
</organism>
<dbReference type="Proteomes" id="UP000317171">
    <property type="component" value="Chromosome"/>
</dbReference>
<reference evidence="10 11" key="1">
    <citation type="submission" date="2019-02" db="EMBL/GenBank/DDBJ databases">
        <title>Deep-cultivation of Planctomycetes and their phenomic and genomic characterization uncovers novel biology.</title>
        <authorList>
            <person name="Wiegand S."/>
            <person name="Jogler M."/>
            <person name="Boedeker C."/>
            <person name="Pinto D."/>
            <person name="Vollmers J."/>
            <person name="Rivas-Marin E."/>
            <person name="Kohn T."/>
            <person name="Peeters S.H."/>
            <person name="Heuer A."/>
            <person name="Rast P."/>
            <person name="Oberbeckmann S."/>
            <person name="Bunk B."/>
            <person name="Jeske O."/>
            <person name="Meyerdierks A."/>
            <person name="Storesund J.E."/>
            <person name="Kallscheuer N."/>
            <person name="Luecker S."/>
            <person name="Lage O.M."/>
            <person name="Pohl T."/>
            <person name="Merkel B.J."/>
            <person name="Hornburger P."/>
            <person name="Mueller R.-W."/>
            <person name="Bruemmer F."/>
            <person name="Labrenz M."/>
            <person name="Spormann A.M."/>
            <person name="Op den Camp H."/>
            <person name="Overmann J."/>
            <person name="Amann R."/>
            <person name="Jetten M.S.M."/>
            <person name="Mascher T."/>
            <person name="Medema M.H."/>
            <person name="Devos D.P."/>
            <person name="Kaster A.-K."/>
            <person name="Ovreas L."/>
            <person name="Rohde M."/>
            <person name="Galperin M.Y."/>
            <person name="Jogler C."/>
        </authorList>
    </citation>
    <scope>NUCLEOTIDE SEQUENCE [LARGE SCALE GENOMIC DNA]</scope>
    <source>
        <strain evidence="10 11">Pan241w</strain>
    </source>
</reference>
<proteinExistence type="inferred from homology"/>
<feature type="transmembrane region" description="Helical" evidence="9">
    <location>
        <begin position="244"/>
        <end position="263"/>
    </location>
</feature>
<sequence length="326" mass="36930">MAADAELNLTFIEKKLGTLGRISLYAGLFGVYSLIPVLKDNVDFLTHFGMTSESVERIKSMGDVSSDIHTTLGLVLGLLLVFRTNSSYARWWEARKLWGKLVNISRNMAIKFREFSNFGSDELRELGDLIVAFPEALRDHLREDDDFDMFPEIEQIDPPPRHIPAYISDLIYRRVIGWKRSGLIDGDELRILDSETRELMEICGGCERIRRTRLSPSYRLFVRHCIGLYLCTLPWGLVEDFEFWTIPITIILAYFMIGIEVIAHSVEEPFGLDEDDLDLDGLCITIRSTVNEILDRFGKNAGEIARPGTSSITFEQPLPEGGSASG</sequence>
<dbReference type="OrthoDB" id="445589at2"/>
<accession>A0A517RHM5</accession>
<dbReference type="GO" id="GO:0005886">
    <property type="term" value="C:plasma membrane"/>
    <property type="evidence" value="ECO:0007669"/>
    <property type="project" value="UniProtKB-SubCell"/>
</dbReference>
<dbReference type="KEGG" id="gaz:Pan241w_34780"/>
<evidence type="ECO:0000256" key="2">
    <source>
        <dbReference type="ARBA" id="ARBA00022448"/>
    </source>
</evidence>
<keyword evidence="3" id="KW-1003">Cell membrane</keyword>
<dbReference type="PANTHER" id="PTHR33281:SF19">
    <property type="entry name" value="VOLTAGE-DEPENDENT ANION CHANNEL-FORMING PROTEIN YNEE"/>
    <property type="match status" value="1"/>
</dbReference>
<evidence type="ECO:0000256" key="7">
    <source>
        <dbReference type="ARBA" id="ARBA00023136"/>
    </source>
</evidence>
<evidence type="ECO:0000256" key="8">
    <source>
        <dbReference type="ARBA" id="ARBA00034708"/>
    </source>
</evidence>
<evidence type="ECO:0000256" key="9">
    <source>
        <dbReference type="SAM" id="Phobius"/>
    </source>
</evidence>
<evidence type="ECO:0000313" key="10">
    <source>
        <dbReference type="EMBL" id="QDT43378.1"/>
    </source>
</evidence>
<dbReference type="AlphaFoldDB" id="A0A517RHM5"/>
<dbReference type="PANTHER" id="PTHR33281">
    <property type="entry name" value="UPF0187 PROTEIN YNEE"/>
    <property type="match status" value="1"/>
</dbReference>
<dbReference type="GO" id="GO:0005254">
    <property type="term" value="F:chloride channel activity"/>
    <property type="evidence" value="ECO:0007669"/>
    <property type="project" value="InterPro"/>
</dbReference>
<keyword evidence="4 9" id="KW-0812">Transmembrane</keyword>
<evidence type="ECO:0000256" key="5">
    <source>
        <dbReference type="ARBA" id="ARBA00022989"/>
    </source>
</evidence>
<dbReference type="Pfam" id="PF25539">
    <property type="entry name" value="Bestrophin_2"/>
    <property type="match status" value="1"/>
</dbReference>
<dbReference type="InterPro" id="IPR044669">
    <property type="entry name" value="YneE/VCCN1/2-like"/>
</dbReference>
<evidence type="ECO:0000256" key="1">
    <source>
        <dbReference type="ARBA" id="ARBA00004651"/>
    </source>
</evidence>
<feature type="transmembrane region" description="Helical" evidence="9">
    <location>
        <begin position="220"/>
        <end position="238"/>
    </location>
</feature>
<evidence type="ECO:0000256" key="4">
    <source>
        <dbReference type="ARBA" id="ARBA00022692"/>
    </source>
</evidence>
<feature type="transmembrane region" description="Helical" evidence="9">
    <location>
        <begin position="68"/>
        <end position="86"/>
    </location>
</feature>
<keyword evidence="6" id="KW-0406">Ion transport</keyword>
<dbReference type="RefSeq" id="WP_145218019.1">
    <property type="nucleotide sequence ID" value="NZ_CP036269.1"/>
</dbReference>
<keyword evidence="5 9" id="KW-1133">Transmembrane helix</keyword>
<keyword evidence="11" id="KW-1185">Reference proteome</keyword>
<evidence type="ECO:0000256" key="6">
    <source>
        <dbReference type="ARBA" id="ARBA00023065"/>
    </source>
</evidence>
<gene>
    <name evidence="10" type="ORF">Pan241w_34780</name>
</gene>
<name>A0A517RHM5_9PLAN</name>
<keyword evidence="2" id="KW-0813">Transport</keyword>
<protein>
    <submittedName>
        <fullName evidence="10">Bestrophin, RFP-TM, chloride channel</fullName>
    </submittedName>
</protein>
<feature type="transmembrane region" description="Helical" evidence="9">
    <location>
        <begin position="22"/>
        <end position="38"/>
    </location>
</feature>
<comment type="similarity">
    <text evidence="8">Belongs to the anion channel-forming bestrophin (TC 1.A.46) family.</text>
</comment>
<dbReference type="EMBL" id="CP036269">
    <property type="protein sequence ID" value="QDT43378.1"/>
    <property type="molecule type" value="Genomic_DNA"/>
</dbReference>
<comment type="subcellular location">
    <subcellularLocation>
        <location evidence="1">Cell membrane</location>
        <topology evidence="1">Multi-pass membrane protein</topology>
    </subcellularLocation>
</comment>
<evidence type="ECO:0000313" key="11">
    <source>
        <dbReference type="Proteomes" id="UP000317171"/>
    </source>
</evidence>
<evidence type="ECO:0000256" key="3">
    <source>
        <dbReference type="ARBA" id="ARBA00022475"/>
    </source>
</evidence>
<keyword evidence="7 9" id="KW-0472">Membrane</keyword>